<dbReference type="InterPro" id="IPR040183">
    <property type="entry name" value="THUMPD1-like"/>
</dbReference>
<dbReference type="PANTHER" id="PTHR13452:SF10">
    <property type="entry name" value="THUMP DOMAIN-CONTAINING PROTEIN 1"/>
    <property type="match status" value="1"/>
</dbReference>
<dbReference type="GO" id="GO:0006400">
    <property type="term" value="P:tRNA modification"/>
    <property type="evidence" value="ECO:0007669"/>
    <property type="project" value="InterPro"/>
</dbReference>
<reference evidence="4 5" key="1">
    <citation type="submission" date="2018-12" db="EMBL/GenBank/DDBJ databases">
        <title>Venturia inaequalis Genome Resource.</title>
        <authorList>
            <person name="Lichtner F.J."/>
        </authorList>
    </citation>
    <scope>NUCLEOTIDE SEQUENCE [LARGE SCALE GENOMIC DNA]</scope>
    <source>
        <strain evidence="4 5">120213</strain>
    </source>
</reference>
<evidence type="ECO:0000259" key="3">
    <source>
        <dbReference type="PROSITE" id="PS51165"/>
    </source>
</evidence>
<keyword evidence="1" id="KW-0694">RNA-binding</keyword>
<dbReference type="GO" id="GO:0003723">
    <property type="term" value="F:RNA binding"/>
    <property type="evidence" value="ECO:0007669"/>
    <property type="project" value="UniProtKB-UniRule"/>
</dbReference>
<dbReference type="EMBL" id="WNWS01000010">
    <property type="protein sequence ID" value="KAE9988215.1"/>
    <property type="molecule type" value="Genomic_DNA"/>
</dbReference>
<evidence type="ECO:0000256" key="1">
    <source>
        <dbReference type="PROSITE-ProRule" id="PRU00529"/>
    </source>
</evidence>
<sequence>MMPQGKRKAADDGSQFPSEKKVKKQWTTPKQGHRAGGKPAYSRDIEPGDVGIWASCNKGKEGKCVAELKDLFQEQYADRMYVSENGISDAAKDASEDDVGAEIEKELQGLKKPQTEPLFSSIKLDTPCLAFFKVRAPIEPVAFVHTICKDAAASAHRKQSRSVKRLTPITLIGKATESGLEEVAQQVLRPHFHEGAKGKKFAIRSNIRNHSTLSRDVVIKQVASIVGADHHVDLKAYDLLILVEIYKNICGVSVVGSDFEELKRYNLSEIFDPTPIPPTPATKEAPL</sequence>
<dbReference type="CDD" id="cd11717">
    <property type="entry name" value="THUMP_THUMPD1_like"/>
    <property type="match status" value="1"/>
</dbReference>
<dbReference type="FunFam" id="3.30.2300.10:FF:000001">
    <property type="entry name" value="THUMP domain-containing protein 1"/>
    <property type="match status" value="1"/>
</dbReference>
<dbReference type="InterPro" id="IPR004114">
    <property type="entry name" value="THUMP_dom"/>
</dbReference>
<dbReference type="AlphaFoldDB" id="A0A8H3VHS5"/>
<name>A0A8H3VHS5_VENIN</name>
<accession>A0A8H3VHS5</accession>
<dbReference type="PROSITE" id="PS51165">
    <property type="entry name" value="THUMP"/>
    <property type="match status" value="1"/>
</dbReference>
<proteinExistence type="predicted"/>
<comment type="caution">
    <text evidence="4">The sequence shown here is derived from an EMBL/GenBank/DDBJ whole genome shotgun (WGS) entry which is preliminary data.</text>
</comment>
<feature type="region of interest" description="Disordered" evidence="2">
    <location>
        <begin position="1"/>
        <end position="44"/>
    </location>
</feature>
<dbReference type="SUPFAM" id="SSF143437">
    <property type="entry name" value="THUMP domain-like"/>
    <property type="match status" value="1"/>
</dbReference>
<dbReference type="Proteomes" id="UP000447873">
    <property type="component" value="Unassembled WGS sequence"/>
</dbReference>
<evidence type="ECO:0000313" key="5">
    <source>
        <dbReference type="Proteomes" id="UP000447873"/>
    </source>
</evidence>
<evidence type="ECO:0000313" key="4">
    <source>
        <dbReference type="EMBL" id="KAE9988215.1"/>
    </source>
</evidence>
<dbReference type="Gene3D" id="3.30.2300.10">
    <property type="entry name" value="THUMP superfamily"/>
    <property type="match status" value="1"/>
</dbReference>
<gene>
    <name evidence="4" type="ORF">EG328_000171</name>
</gene>
<dbReference type="SMART" id="SM00981">
    <property type="entry name" value="THUMP"/>
    <property type="match status" value="1"/>
</dbReference>
<dbReference type="Pfam" id="PF02926">
    <property type="entry name" value="THUMP"/>
    <property type="match status" value="1"/>
</dbReference>
<protein>
    <recommendedName>
        <fullName evidence="3">THUMP domain-containing protein</fullName>
    </recommendedName>
</protein>
<dbReference type="PANTHER" id="PTHR13452">
    <property type="entry name" value="THUMP DOMAIN CONTAINING PROTEIN 1-RELATED"/>
    <property type="match status" value="1"/>
</dbReference>
<evidence type="ECO:0000256" key="2">
    <source>
        <dbReference type="SAM" id="MobiDB-lite"/>
    </source>
</evidence>
<feature type="domain" description="THUMP" evidence="3">
    <location>
        <begin position="151"/>
        <end position="256"/>
    </location>
</feature>
<organism evidence="4 5">
    <name type="scientific">Venturia inaequalis</name>
    <name type="common">Apple scab fungus</name>
    <dbReference type="NCBI Taxonomy" id="5025"/>
    <lineage>
        <taxon>Eukaryota</taxon>
        <taxon>Fungi</taxon>
        <taxon>Dikarya</taxon>
        <taxon>Ascomycota</taxon>
        <taxon>Pezizomycotina</taxon>
        <taxon>Dothideomycetes</taxon>
        <taxon>Pleosporomycetidae</taxon>
        <taxon>Venturiales</taxon>
        <taxon>Venturiaceae</taxon>
        <taxon>Venturia</taxon>
    </lineage>
</organism>